<name>A0ABU0N888_9SPHN</name>
<comment type="caution">
    <text evidence="1">The sequence shown here is derived from an EMBL/GenBank/DDBJ whole genome shotgun (WGS) entry which is preliminary data.</text>
</comment>
<dbReference type="EMBL" id="JAUSWK010000001">
    <property type="protein sequence ID" value="MDQ0565644.1"/>
    <property type="molecule type" value="Genomic_DNA"/>
</dbReference>
<proteinExistence type="predicted"/>
<dbReference type="Proteomes" id="UP001238601">
    <property type="component" value="Unassembled WGS sequence"/>
</dbReference>
<evidence type="ECO:0000313" key="2">
    <source>
        <dbReference type="Proteomes" id="UP001238601"/>
    </source>
</evidence>
<dbReference type="InterPro" id="IPR008320">
    <property type="entry name" value="UCP032025"/>
</dbReference>
<dbReference type="Pfam" id="PF07370">
    <property type="entry name" value="DUF1489"/>
    <property type="match status" value="1"/>
</dbReference>
<dbReference type="PIRSF" id="PIRSF032025">
    <property type="entry name" value="UCP032025"/>
    <property type="match status" value="1"/>
</dbReference>
<evidence type="ECO:0000313" key="1">
    <source>
        <dbReference type="EMBL" id="MDQ0565644.1"/>
    </source>
</evidence>
<evidence type="ECO:0008006" key="3">
    <source>
        <dbReference type="Google" id="ProtNLM"/>
    </source>
</evidence>
<reference evidence="1 2" key="1">
    <citation type="submission" date="2023-07" db="EMBL/GenBank/DDBJ databases">
        <title>Genomic Encyclopedia of Type Strains, Phase IV (KMG-IV): sequencing the most valuable type-strain genomes for metagenomic binning, comparative biology and taxonomic classification.</title>
        <authorList>
            <person name="Goeker M."/>
        </authorList>
    </citation>
    <scope>NUCLEOTIDE SEQUENCE [LARGE SCALE GENOMIC DNA]</scope>
    <source>
        <strain evidence="1 2">DSM 14432</strain>
    </source>
</reference>
<accession>A0ABU0N888</accession>
<keyword evidence="2" id="KW-1185">Reference proteome</keyword>
<gene>
    <name evidence="1" type="ORF">QOZ97_001154</name>
</gene>
<organism evidence="1 2">
    <name type="scientific">Qipengyuania citrea</name>
    <dbReference type="NCBI Taxonomy" id="225971"/>
    <lineage>
        <taxon>Bacteria</taxon>
        <taxon>Pseudomonadati</taxon>
        <taxon>Pseudomonadota</taxon>
        <taxon>Alphaproteobacteria</taxon>
        <taxon>Sphingomonadales</taxon>
        <taxon>Erythrobacteraceae</taxon>
        <taxon>Qipengyuania</taxon>
    </lineage>
</organism>
<sequence>MGAKRYIHAMPLNLTKIAFGAQTYGDIENWYAARRSPNLTTRYRPTKWEECIGGSLYWIHQHSIVARSEILGFSETSDGRWSIDLKPELVRVHPRPKRAHQGWRYLKGEPPRDLAPGEDIGDALPGKLAGKLERLGLI</sequence>
<protein>
    <recommendedName>
        <fullName evidence="3">DUF1489 family protein</fullName>
    </recommendedName>
</protein>